<dbReference type="EMBL" id="JACGWO010000001">
    <property type="protein sequence ID" value="KAK4438612.1"/>
    <property type="molecule type" value="Genomic_DNA"/>
</dbReference>
<dbReference type="InterPro" id="IPR025452">
    <property type="entry name" value="DUF4218"/>
</dbReference>
<reference evidence="3" key="1">
    <citation type="submission" date="2020-06" db="EMBL/GenBank/DDBJ databases">
        <authorList>
            <person name="Li T."/>
            <person name="Hu X."/>
            <person name="Zhang T."/>
            <person name="Song X."/>
            <person name="Zhang H."/>
            <person name="Dai N."/>
            <person name="Sheng W."/>
            <person name="Hou X."/>
            <person name="Wei L."/>
        </authorList>
    </citation>
    <scope>NUCLEOTIDE SEQUENCE</scope>
    <source>
        <strain evidence="3">3651</strain>
        <tissue evidence="3">Leaf</tissue>
    </source>
</reference>
<comment type="caution">
    <text evidence="3">The sequence shown here is derived from an EMBL/GenBank/DDBJ whole genome shotgun (WGS) entry which is preliminary data.</text>
</comment>
<evidence type="ECO:0000259" key="2">
    <source>
        <dbReference type="Pfam" id="PF13960"/>
    </source>
</evidence>
<evidence type="ECO:0000256" key="1">
    <source>
        <dbReference type="SAM" id="MobiDB-lite"/>
    </source>
</evidence>
<organism evidence="3 4">
    <name type="scientific">Sesamum alatum</name>
    <dbReference type="NCBI Taxonomy" id="300844"/>
    <lineage>
        <taxon>Eukaryota</taxon>
        <taxon>Viridiplantae</taxon>
        <taxon>Streptophyta</taxon>
        <taxon>Embryophyta</taxon>
        <taxon>Tracheophyta</taxon>
        <taxon>Spermatophyta</taxon>
        <taxon>Magnoliopsida</taxon>
        <taxon>eudicotyledons</taxon>
        <taxon>Gunneridae</taxon>
        <taxon>Pentapetalae</taxon>
        <taxon>asterids</taxon>
        <taxon>lamiids</taxon>
        <taxon>Lamiales</taxon>
        <taxon>Pedaliaceae</taxon>
        <taxon>Sesamum</taxon>
    </lineage>
</organism>
<dbReference type="AlphaFoldDB" id="A0AAE1YYJ0"/>
<protein>
    <recommendedName>
        <fullName evidence="2">DUF4218 domain-containing protein</fullName>
    </recommendedName>
</protein>
<feature type="compositionally biased region" description="Low complexity" evidence="1">
    <location>
        <begin position="192"/>
        <end position="201"/>
    </location>
</feature>
<dbReference type="PANTHER" id="PTHR48258:SF6">
    <property type="entry name" value="LEUCINE-RICH REPEAT DOMAIN, L DOMAIN-CONTAINING PROTEIN"/>
    <property type="match status" value="1"/>
</dbReference>
<keyword evidence="4" id="KW-1185">Reference proteome</keyword>
<gene>
    <name evidence="3" type="ORF">Salat_0195700</name>
</gene>
<evidence type="ECO:0000313" key="3">
    <source>
        <dbReference type="EMBL" id="KAK4438612.1"/>
    </source>
</evidence>
<proteinExistence type="predicted"/>
<evidence type="ECO:0000313" key="4">
    <source>
        <dbReference type="Proteomes" id="UP001293254"/>
    </source>
</evidence>
<dbReference type="PANTHER" id="PTHR48258">
    <property type="entry name" value="DUF4218 DOMAIN-CONTAINING PROTEIN-RELATED"/>
    <property type="match status" value="1"/>
</dbReference>
<accession>A0AAE1YYJ0</accession>
<dbReference type="Pfam" id="PF13960">
    <property type="entry name" value="DUF4218"/>
    <property type="match status" value="1"/>
</dbReference>
<reference evidence="3" key="2">
    <citation type="journal article" date="2024" name="Plant">
        <title>Genomic evolution and insights into agronomic trait innovations of Sesamum species.</title>
        <authorList>
            <person name="Miao H."/>
            <person name="Wang L."/>
            <person name="Qu L."/>
            <person name="Liu H."/>
            <person name="Sun Y."/>
            <person name="Le M."/>
            <person name="Wang Q."/>
            <person name="Wei S."/>
            <person name="Zheng Y."/>
            <person name="Lin W."/>
            <person name="Duan Y."/>
            <person name="Cao H."/>
            <person name="Xiong S."/>
            <person name="Wang X."/>
            <person name="Wei L."/>
            <person name="Li C."/>
            <person name="Ma Q."/>
            <person name="Ju M."/>
            <person name="Zhao R."/>
            <person name="Li G."/>
            <person name="Mu C."/>
            <person name="Tian Q."/>
            <person name="Mei H."/>
            <person name="Zhang T."/>
            <person name="Gao T."/>
            <person name="Zhang H."/>
        </authorList>
    </citation>
    <scope>NUCLEOTIDE SEQUENCE</scope>
    <source>
        <strain evidence="3">3651</strain>
    </source>
</reference>
<feature type="region of interest" description="Disordered" evidence="1">
    <location>
        <begin position="187"/>
        <end position="210"/>
    </location>
</feature>
<feature type="domain" description="DUF4218" evidence="2">
    <location>
        <begin position="1"/>
        <end position="100"/>
    </location>
</feature>
<dbReference type="Proteomes" id="UP001293254">
    <property type="component" value="Unassembled WGS sequence"/>
</dbReference>
<name>A0AAE1YYJ0_9LAMI</name>
<sequence length="228" mass="26250">MEKQMALTLCKLERVFPPAFFDVMIHLMIHLASEAKIAGPVQYRWMFPFERKLGVFKRYVRNKARPEACIAEQYIDNECLNFCSMYLHNVETRFNRMERNYDIGEQLGNLSVFACKGRPFGGPSEHIAELVAESQMNVEQRHDLHFPRWFRKRVEQLHSEGVAKDELISLANGPDTRVKHYTGCNMGEPGRRVVGQSGSSSLHEDSSVHLHSREEINVNNANISKLTN</sequence>